<organism evidence="5 6">
    <name type="scientific">Conoideocrella luteorostrata</name>
    <dbReference type="NCBI Taxonomy" id="1105319"/>
    <lineage>
        <taxon>Eukaryota</taxon>
        <taxon>Fungi</taxon>
        <taxon>Dikarya</taxon>
        <taxon>Ascomycota</taxon>
        <taxon>Pezizomycotina</taxon>
        <taxon>Sordariomycetes</taxon>
        <taxon>Hypocreomycetidae</taxon>
        <taxon>Hypocreales</taxon>
        <taxon>Clavicipitaceae</taxon>
        <taxon>Conoideocrella</taxon>
    </lineage>
</organism>
<evidence type="ECO:0000256" key="2">
    <source>
        <dbReference type="ARBA" id="ARBA00025727"/>
    </source>
</evidence>
<dbReference type="PROSITE" id="PS51910">
    <property type="entry name" value="GH18_2"/>
    <property type="match status" value="1"/>
</dbReference>
<dbReference type="Gene3D" id="3.20.20.80">
    <property type="entry name" value="Glycosidases"/>
    <property type="match status" value="1"/>
</dbReference>
<evidence type="ECO:0000313" key="6">
    <source>
        <dbReference type="Proteomes" id="UP001251528"/>
    </source>
</evidence>
<feature type="region of interest" description="Disordered" evidence="3">
    <location>
        <begin position="348"/>
        <end position="367"/>
    </location>
</feature>
<dbReference type="SUPFAM" id="SSF51445">
    <property type="entry name" value="(Trans)glycosidases"/>
    <property type="match status" value="1"/>
</dbReference>
<dbReference type="CDD" id="cd02877">
    <property type="entry name" value="GH18_hevamine_XipI_class_III"/>
    <property type="match status" value="1"/>
</dbReference>
<reference evidence="5" key="1">
    <citation type="submission" date="2023-06" db="EMBL/GenBank/DDBJ databases">
        <title>Conoideocrella luteorostrata (Hypocreales: Clavicipitaceae), a potential biocontrol fungus for elongate hemlock scale in United States Christmas tree production areas.</title>
        <authorList>
            <person name="Barrett H."/>
            <person name="Lovett B."/>
            <person name="Macias A.M."/>
            <person name="Stajich J.E."/>
            <person name="Kasson M.T."/>
        </authorList>
    </citation>
    <scope>NUCLEOTIDE SEQUENCE</scope>
    <source>
        <strain evidence="5">ARSEF 14590</strain>
    </source>
</reference>
<dbReference type="GO" id="GO:0005975">
    <property type="term" value="P:carbohydrate metabolic process"/>
    <property type="evidence" value="ECO:0007669"/>
    <property type="project" value="InterPro"/>
</dbReference>
<feature type="domain" description="GH18" evidence="4">
    <location>
        <begin position="14"/>
        <end position="316"/>
    </location>
</feature>
<evidence type="ECO:0000259" key="4">
    <source>
        <dbReference type="PROSITE" id="PS51910"/>
    </source>
</evidence>
<dbReference type="PANTHER" id="PTHR45708:SF47">
    <property type="entry name" value="ENDOCHITINASE A"/>
    <property type="match status" value="1"/>
</dbReference>
<dbReference type="AlphaFoldDB" id="A0AAJ0CY44"/>
<dbReference type="EC" id="3.2.1.14" evidence="5"/>
<keyword evidence="5" id="KW-0326">Glycosidase</keyword>
<protein>
    <submittedName>
        <fullName evidence="5">Chitinase 2</fullName>
        <ecNumber evidence="5">3.2.1.14</ecNumber>
    </submittedName>
</protein>
<comment type="caution">
    <text evidence="5">The sequence shown here is derived from an EMBL/GenBank/DDBJ whole genome shotgun (WGS) entry which is preliminary data.</text>
</comment>
<dbReference type="PANTHER" id="PTHR45708">
    <property type="entry name" value="ENDOCHITINASE"/>
    <property type="match status" value="1"/>
</dbReference>
<keyword evidence="1" id="KW-0843">Virulence</keyword>
<feature type="region of interest" description="Disordered" evidence="3">
    <location>
        <begin position="558"/>
        <end position="582"/>
    </location>
</feature>
<dbReference type="InterPro" id="IPR050542">
    <property type="entry name" value="Glycosyl_Hydrlase18_Chitinase"/>
</dbReference>
<proteinExistence type="inferred from homology"/>
<accession>A0AAJ0CY44</accession>
<name>A0AAJ0CY44_9HYPO</name>
<dbReference type="EMBL" id="JASWJB010000038">
    <property type="protein sequence ID" value="KAK2608427.1"/>
    <property type="molecule type" value="Genomic_DNA"/>
</dbReference>
<dbReference type="InterPro" id="IPR017853">
    <property type="entry name" value="GH"/>
</dbReference>
<sequence>MSLSLSLGSTPGFGSLNAYWGQKQGYELRSICDSGVQYATVSFVTKSPENAIGGYPATNFGANCADAVFSVGDKKTELLSGCSFIKRDIPYCQAKGVKVLLSIGGALGENTNYHVSTPEKGVEFADFLYHAFGPSKSSWDGPRPFGDVAVDGFDLDLEDSTVAMAPYIAMVDYWRKQSDDLYITAAPQCPTYYNDLDILINSSKLDALFIQFYNNPVCDAIPNNTPGDQFSYDKWVSRIQAGKSKNAKLFIGLPGSTDAATTGYITPKELKDLVCQHKGKSNFGGVSLWDGKYALDNKDSKGKSYMQAALDALKYGCNEVPTTTSTTAKSTQATTSTSSKPTVTTTKEVVTTTTSTEKHDTTTKSASTSVPAISSTSLWSNSTTTTAKHVSQTTSNVQVTNSASTSKPVVISSTAHWSNSTTTTKPVSYTTSTVCTTKTYTITSCAPTVTNCPKGHVTTETIPLYTTVCPVTESTKPTTTKAPVMTTSTVYATKTYTITSCPPYVADCPKGKITTSVVPVYTTVCPVKETETGEVPQPTNTKTATTIVYSTVKVHRSSSLETSVRSTADVPKPSSEGCSGPGCPGATSTSGSGCTGSECPSVVVPTNSATSPPGSGCTGPECPGVAIPTNSWTSSPVGPSATPSGPVTAGASTLAFGLTGLVVMVAAQVLAM</sequence>
<keyword evidence="6" id="KW-1185">Reference proteome</keyword>
<dbReference type="GO" id="GO:0005576">
    <property type="term" value="C:extracellular region"/>
    <property type="evidence" value="ECO:0007669"/>
    <property type="project" value="TreeGrafter"/>
</dbReference>
<dbReference type="InterPro" id="IPR045321">
    <property type="entry name" value="Cts1-like"/>
</dbReference>
<evidence type="ECO:0000256" key="1">
    <source>
        <dbReference type="ARBA" id="ARBA00023026"/>
    </source>
</evidence>
<dbReference type="GO" id="GO:0008843">
    <property type="term" value="F:endochitinase activity"/>
    <property type="evidence" value="ECO:0007669"/>
    <property type="project" value="UniProtKB-EC"/>
</dbReference>
<dbReference type="InterPro" id="IPR001223">
    <property type="entry name" value="Glyco_hydro18_cat"/>
</dbReference>
<dbReference type="Proteomes" id="UP001251528">
    <property type="component" value="Unassembled WGS sequence"/>
</dbReference>
<evidence type="ECO:0000256" key="3">
    <source>
        <dbReference type="SAM" id="MobiDB-lite"/>
    </source>
</evidence>
<keyword evidence="5" id="KW-0378">Hydrolase</keyword>
<comment type="similarity">
    <text evidence="2">Belongs to the glycosyl hydrolase 18 family. Chitinase class III subfamily.</text>
</comment>
<evidence type="ECO:0000313" key="5">
    <source>
        <dbReference type="EMBL" id="KAK2608427.1"/>
    </source>
</evidence>
<gene>
    <name evidence="5" type="primary">CHT2_1</name>
    <name evidence="5" type="ORF">QQS21_002994</name>
</gene>